<dbReference type="Proteomes" id="UP000774570">
    <property type="component" value="Unassembled WGS sequence"/>
</dbReference>
<dbReference type="InterPro" id="IPR018062">
    <property type="entry name" value="HTH_AraC-typ_CS"/>
</dbReference>
<organism evidence="6 7">
    <name type="scientific">Actinomadura parmotrematis</name>
    <dbReference type="NCBI Taxonomy" id="2864039"/>
    <lineage>
        <taxon>Bacteria</taxon>
        <taxon>Bacillati</taxon>
        <taxon>Actinomycetota</taxon>
        <taxon>Actinomycetes</taxon>
        <taxon>Streptosporangiales</taxon>
        <taxon>Thermomonosporaceae</taxon>
        <taxon>Actinomadura</taxon>
    </lineage>
</organism>
<gene>
    <name evidence="6" type="ORF">K1Y72_30305</name>
</gene>
<protein>
    <submittedName>
        <fullName evidence="6">Helix-turn-helix transcriptional regulator</fullName>
    </submittedName>
</protein>
<feature type="region of interest" description="Disordered" evidence="4">
    <location>
        <begin position="244"/>
        <end position="266"/>
    </location>
</feature>
<sequence length="266" mass="27579">MLSTTVLAASPDFTVTAVRCAGGHAGWSEPEPARGYALVLVRSGWFRLRSRGGGAIAEPASGYLQRPGDELRFAHPAGGDTCTAVNLSEALWHDTTDGGDHAAGLPLRVDGRTELAHRALLRAAPDAAFAMAEHLVGLLAGAACHGPAGTGTPAHRALAGAAREALLTGAPAAAGLVPLARALGVSPAHLSRVFRRETGTTLTRYRNRLRVSRALDRIGSGETDLAALAADLGFADQAHLTRTVRRETGGPPGRLRALLAPADPRR</sequence>
<keyword evidence="2" id="KW-0238">DNA-binding</keyword>
<dbReference type="EMBL" id="JAIBOA010000026">
    <property type="protein sequence ID" value="MBW8486695.1"/>
    <property type="molecule type" value="Genomic_DNA"/>
</dbReference>
<evidence type="ECO:0000256" key="2">
    <source>
        <dbReference type="ARBA" id="ARBA00023125"/>
    </source>
</evidence>
<evidence type="ECO:0000256" key="4">
    <source>
        <dbReference type="SAM" id="MobiDB-lite"/>
    </source>
</evidence>
<dbReference type="SUPFAM" id="SSF46689">
    <property type="entry name" value="Homeodomain-like"/>
    <property type="match status" value="2"/>
</dbReference>
<dbReference type="InterPro" id="IPR050204">
    <property type="entry name" value="AraC_XylS_family_regulators"/>
</dbReference>
<dbReference type="RefSeq" id="WP_220169937.1">
    <property type="nucleotide sequence ID" value="NZ_JAIBOA010000026.1"/>
</dbReference>
<evidence type="ECO:0000256" key="1">
    <source>
        <dbReference type="ARBA" id="ARBA00023015"/>
    </source>
</evidence>
<dbReference type="InterPro" id="IPR018060">
    <property type="entry name" value="HTH_AraC"/>
</dbReference>
<dbReference type="Pfam" id="PF12833">
    <property type="entry name" value="HTH_18"/>
    <property type="match status" value="1"/>
</dbReference>
<keyword evidence="1" id="KW-0805">Transcription regulation</keyword>
<comment type="caution">
    <text evidence="6">The sequence shown here is derived from an EMBL/GenBank/DDBJ whole genome shotgun (WGS) entry which is preliminary data.</text>
</comment>
<dbReference type="Gene3D" id="1.10.10.60">
    <property type="entry name" value="Homeodomain-like"/>
    <property type="match status" value="1"/>
</dbReference>
<evidence type="ECO:0000313" key="6">
    <source>
        <dbReference type="EMBL" id="MBW8486695.1"/>
    </source>
</evidence>
<dbReference type="PANTHER" id="PTHR46796">
    <property type="entry name" value="HTH-TYPE TRANSCRIPTIONAL ACTIVATOR RHAS-RELATED"/>
    <property type="match status" value="1"/>
</dbReference>
<feature type="domain" description="HTH araC/xylS-type" evidence="5">
    <location>
        <begin position="179"/>
        <end position="258"/>
    </location>
</feature>
<evidence type="ECO:0000313" key="7">
    <source>
        <dbReference type="Proteomes" id="UP000774570"/>
    </source>
</evidence>
<dbReference type="PROSITE" id="PS01124">
    <property type="entry name" value="HTH_ARAC_FAMILY_2"/>
    <property type="match status" value="1"/>
</dbReference>
<dbReference type="SMART" id="SM00342">
    <property type="entry name" value="HTH_ARAC"/>
    <property type="match status" value="1"/>
</dbReference>
<evidence type="ECO:0000256" key="3">
    <source>
        <dbReference type="ARBA" id="ARBA00023163"/>
    </source>
</evidence>
<reference evidence="6 7" key="1">
    <citation type="submission" date="2021-07" db="EMBL/GenBank/DDBJ databases">
        <title>Actinomadura sp. PM05-2 isolated from lichen.</title>
        <authorList>
            <person name="Somphong A."/>
            <person name="Phongsopitanun W."/>
            <person name="Tanasupawat S."/>
            <person name="Peongsungnone V."/>
        </authorList>
    </citation>
    <scope>NUCLEOTIDE SEQUENCE [LARGE SCALE GENOMIC DNA]</scope>
    <source>
        <strain evidence="6 7">PM05-2</strain>
    </source>
</reference>
<evidence type="ECO:0000259" key="5">
    <source>
        <dbReference type="PROSITE" id="PS01124"/>
    </source>
</evidence>
<accession>A0ABS7G1V7</accession>
<dbReference type="InterPro" id="IPR009057">
    <property type="entry name" value="Homeodomain-like_sf"/>
</dbReference>
<keyword evidence="7" id="KW-1185">Reference proteome</keyword>
<proteinExistence type="predicted"/>
<keyword evidence="3" id="KW-0804">Transcription</keyword>
<dbReference type="PROSITE" id="PS00041">
    <property type="entry name" value="HTH_ARAC_FAMILY_1"/>
    <property type="match status" value="1"/>
</dbReference>
<name>A0ABS7G1V7_9ACTN</name>